<proteinExistence type="predicted"/>
<feature type="signal peptide" evidence="1">
    <location>
        <begin position="1"/>
        <end position="24"/>
    </location>
</feature>
<dbReference type="EMBL" id="JAGDFX010000002">
    <property type="protein sequence ID" value="MBO1518385.1"/>
    <property type="molecule type" value="Genomic_DNA"/>
</dbReference>
<keyword evidence="3" id="KW-1185">Reference proteome</keyword>
<evidence type="ECO:0000313" key="3">
    <source>
        <dbReference type="Proteomes" id="UP000664882"/>
    </source>
</evidence>
<keyword evidence="1" id="KW-0732">Signal</keyword>
<gene>
    <name evidence="2" type="ORF">J3U76_01845</name>
</gene>
<dbReference type="Proteomes" id="UP000664882">
    <property type="component" value="Unassembled WGS sequence"/>
</dbReference>
<accession>A0ABS3NDM1</accession>
<evidence type="ECO:0000256" key="1">
    <source>
        <dbReference type="SAM" id="SignalP"/>
    </source>
</evidence>
<protein>
    <submittedName>
        <fullName evidence="2">Uncharacterized protein</fullName>
    </submittedName>
</protein>
<evidence type="ECO:0000313" key="2">
    <source>
        <dbReference type="EMBL" id="MBO1518385.1"/>
    </source>
</evidence>
<reference evidence="2 3" key="1">
    <citation type="submission" date="2021-03" db="EMBL/GenBank/DDBJ databases">
        <title>Oceanisphaera sp. nov., isolated from the intestine.</title>
        <authorList>
            <person name="Zhao L.-H."/>
            <person name="Shi L.-F."/>
        </authorList>
    </citation>
    <scope>NUCLEOTIDE SEQUENCE [LARGE SCALE GENOMIC DNA]</scope>
    <source>
        <strain evidence="2 3">DM8</strain>
    </source>
</reference>
<comment type="caution">
    <text evidence="2">The sequence shown here is derived from an EMBL/GenBank/DDBJ whole genome shotgun (WGS) entry which is preliminary data.</text>
</comment>
<name>A0ABS3NDM1_9GAMM</name>
<feature type="chain" id="PRO_5047290267" evidence="1">
    <location>
        <begin position="25"/>
        <end position="190"/>
    </location>
</feature>
<dbReference type="RefSeq" id="WP_208003970.1">
    <property type="nucleotide sequence ID" value="NZ_JAGDFX010000002.1"/>
</dbReference>
<sequence>MNKAPYQRRPVRIFLLASLGLVIAGCNKSIDSQAVNTEAIARQHMPSALPVLTQYQAKPYQAKAQRDPFMTMFPDDKVRKPQPVIDGIAEPECEPSARSPATDLTQTWTLRATFNGGHSPMAIIDIPNTGTTNAIVGQQLTAQTTNQLQNPIVERIEVMAIKGQQVTLQHEQALDTPCPYTQIVTLNLYE</sequence>
<organism evidence="2 3">
    <name type="scientific">Oceanisphaera pacifica</name>
    <dbReference type="NCBI Taxonomy" id="2818389"/>
    <lineage>
        <taxon>Bacteria</taxon>
        <taxon>Pseudomonadati</taxon>
        <taxon>Pseudomonadota</taxon>
        <taxon>Gammaproteobacteria</taxon>
        <taxon>Aeromonadales</taxon>
        <taxon>Aeromonadaceae</taxon>
        <taxon>Oceanisphaera</taxon>
    </lineage>
</organism>
<dbReference type="PROSITE" id="PS51257">
    <property type="entry name" value="PROKAR_LIPOPROTEIN"/>
    <property type="match status" value="1"/>
</dbReference>